<feature type="transmembrane region" description="Helical" evidence="7">
    <location>
        <begin position="188"/>
        <end position="207"/>
    </location>
</feature>
<dbReference type="Pfam" id="PF13520">
    <property type="entry name" value="AA_permease_2"/>
    <property type="match status" value="1"/>
</dbReference>
<keyword evidence="4 7" id="KW-1133">Transmembrane helix</keyword>
<evidence type="ECO:0000256" key="4">
    <source>
        <dbReference type="ARBA" id="ARBA00022989"/>
    </source>
</evidence>
<evidence type="ECO:0000256" key="1">
    <source>
        <dbReference type="ARBA" id="ARBA00004141"/>
    </source>
</evidence>
<dbReference type="STRING" id="40998.A0A2P7Z4A3"/>
<evidence type="ECO:0000256" key="3">
    <source>
        <dbReference type="ARBA" id="ARBA00022692"/>
    </source>
</evidence>
<evidence type="ECO:0000256" key="7">
    <source>
        <dbReference type="SAM" id="Phobius"/>
    </source>
</evidence>
<feature type="transmembrane region" description="Helical" evidence="7">
    <location>
        <begin position="93"/>
        <end position="112"/>
    </location>
</feature>
<gene>
    <name evidence="8" type="ORF">B9Z65_6978</name>
</gene>
<feature type="compositionally biased region" description="Polar residues" evidence="6">
    <location>
        <begin position="19"/>
        <end position="28"/>
    </location>
</feature>
<evidence type="ECO:0000313" key="8">
    <source>
        <dbReference type="EMBL" id="PSK43024.1"/>
    </source>
</evidence>
<dbReference type="EMBL" id="NHZQ01000331">
    <property type="protein sequence ID" value="PSK43024.1"/>
    <property type="molecule type" value="Genomic_DNA"/>
</dbReference>
<accession>A0A2P7Z4A3</accession>
<protein>
    <submittedName>
        <fullName evidence="8">Choline transport protein</fullName>
    </submittedName>
</protein>
<keyword evidence="5 7" id="KW-0472">Membrane</keyword>
<sequence>MAAPSQIYEKNTRSIRADSGTSSDNYDQATGDVAEKYRGTKNDKHDMNVLGKKQELRRNFNFITMLGFISTCLASWEGLLYLGFALTNGGTGLLFWGFIACAIGQALVYLSIAEMASMSPAAGGQYQWVSEFAPPRWQKLLSYLSGWLTEIGWQFYAASVCFLIGTIVQGLIVLNQPETYVFERWQEGIIMVVHVLGLFAIIGALWATAPIGKASVVLFDFTNSGGWPTTGLSAIVGLLATAAPLVGYDCSVHMSEEIKDASFVLPRAIIGAVIINFILVFLVIITVCFTIADISAVSATPTGYPFIQLFFNCTNSYAATNAMTAIILLMLSACAVTEIAAASRQLWSFARDAGVPGHSWLSKVTAGWNIPIPAVVVSLTISALCSLINLGSTVALNAITSLGAVAVLISYFLTISCVVYRRIAGPELPPSRWSLGRWGLVVNCAALVLLVPLIFFFTWPVVTPVTAETMNWSSVMLCGTLIIAMIYYVFKGRFEYVGPVKLVKREA</sequence>
<feature type="transmembrane region" description="Helical" evidence="7">
    <location>
        <begin position="440"/>
        <end position="459"/>
    </location>
</feature>
<feature type="transmembrane region" description="Helical" evidence="7">
    <location>
        <begin position="269"/>
        <end position="297"/>
    </location>
</feature>
<dbReference type="PANTHER" id="PTHR45649">
    <property type="entry name" value="AMINO-ACID PERMEASE BAT1"/>
    <property type="match status" value="1"/>
</dbReference>
<dbReference type="Gene3D" id="1.20.1740.10">
    <property type="entry name" value="Amino acid/polyamine transporter I"/>
    <property type="match status" value="1"/>
</dbReference>
<dbReference type="PANTHER" id="PTHR45649:SF41">
    <property type="entry name" value="TRANSPORTER, PUTATIVE (EUROFUNG)-RELATED"/>
    <property type="match status" value="1"/>
</dbReference>
<keyword evidence="9" id="KW-1185">Reference proteome</keyword>
<dbReference type="AlphaFoldDB" id="A0A2P7Z4A3"/>
<evidence type="ECO:0000313" key="9">
    <source>
        <dbReference type="Proteomes" id="UP000243723"/>
    </source>
</evidence>
<organism evidence="8 9">
    <name type="scientific">Elsinoe australis</name>
    <dbReference type="NCBI Taxonomy" id="40998"/>
    <lineage>
        <taxon>Eukaryota</taxon>
        <taxon>Fungi</taxon>
        <taxon>Dikarya</taxon>
        <taxon>Ascomycota</taxon>
        <taxon>Pezizomycotina</taxon>
        <taxon>Dothideomycetes</taxon>
        <taxon>Dothideomycetidae</taxon>
        <taxon>Myriangiales</taxon>
        <taxon>Elsinoaceae</taxon>
        <taxon>Elsinoe</taxon>
    </lineage>
</organism>
<comment type="caution">
    <text evidence="8">The sequence shown here is derived from an EMBL/GenBank/DDBJ whole genome shotgun (WGS) entry which is preliminary data.</text>
</comment>
<dbReference type="GO" id="GO:0022857">
    <property type="term" value="F:transmembrane transporter activity"/>
    <property type="evidence" value="ECO:0007669"/>
    <property type="project" value="InterPro"/>
</dbReference>
<keyword evidence="3 7" id="KW-0812">Transmembrane</keyword>
<keyword evidence="2" id="KW-0813">Transport</keyword>
<feature type="transmembrane region" description="Helical" evidence="7">
    <location>
        <begin position="62"/>
        <end position="86"/>
    </location>
</feature>
<comment type="subcellular location">
    <subcellularLocation>
        <location evidence="1">Membrane</location>
        <topology evidence="1">Multi-pass membrane protein</topology>
    </subcellularLocation>
</comment>
<feature type="transmembrane region" description="Helical" evidence="7">
    <location>
        <begin position="370"/>
        <end position="392"/>
    </location>
</feature>
<feature type="transmembrane region" description="Helical" evidence="7">
    <location>
        <begin position="227"/>
        <end position="248"/>
    </location>
</feature>
<feature type="transmembrane region" description="Helical" evidence="7">
    <location>
        <begin position="471"/>
        <end position="490"/>
    </location>
</feature>
<dbReference type="PIRSF" id="PIRSF006060">
    <property type="entry name" value="AA_transporter"/>
    <property type="match status" value="1"/>
</dbReference>
<reference evidence="8 9" key="1">
    <citation type="submission" date="2017-05" db="EMBL/GenBank/DDBJ databases">
        <title>Draft genome sequence of Elsinoe australis.</title>
        <authorList>
            <person name="Cheng Q."/>
        </authorList>
    </citation>
    <scope>NUCLEOTIDE SEQUENCE [LARGE SCALE GENOMIC DNA]</scope>
    <source>
        <strain evidence="8 9">NL1</strain>
    </source>
</reference>
<evidence type="ECO:0000256" key="5">
    <source>
        <dbReference type="ARBA" id="ARBA00023136"/>
    </source>
</evidence>
<name>A0A2P7Z4A3_9PEZI</name>
<dbReference type="Proteomes" id="UP000243723">
    <property type="component" value="Unassembled WGS sequence"/>
</dbReference>
<proteinExistence type="predicted"/>
<feature type="transmembrane region" description="Helical" evidence="7">
    <location>
        <begin position="398"/>
        <end position="420"/>
    </location>
</feature>
<feature type="transmembrane region" description="Helical" evidence="7">
    <location>
        <begin position="317"/>
        <end position="341"/>
    </location>
</feature>
<evidence type="ECO:0000256" key="6">
    <source>
        <dbReference type="SAM" id="MobiDB-lite"/>
    </source>
</evidence>
<feature type="region of interest" description="Disordered" evidence="6">
    <location>
        <begin position="1"/>
        <end position="28"/>
    </location>
</feature>
<evidence type="ECO:0000256" key="2">
    <source>
        <dbReference type="ARBA" id="ARBA00022448"/>
    </source>
</evidence>
<dbReference type="GO" id="GO:0016020">
    <property type="term" value="C:membrane"/>
    <property type="evidence" value="ECO:0007669"/>
    <property type="project" value="UniProtKB-SubCell"/>
</dbReference>
<dbReference type="InterPro" id="IPR002293">
    <property type="entry name" value="AA/rel_permease1"/>
</dbReference>
<dbReference type="OrthoDB" id="3257095at2759"/>
<feature type="transmembrane region" description="Helical" evidence="7">
    <location>
        <begin position="153"/>
        <end position="176"/>
    </location>
</feature>